<name>A0AAE0IZC7_9PEZI</name>
<feature type="compositionally biased region" description="Acidic residues" evidence="1">
    <location>
        <begin position="66"/>
        <end position="75"/>
    </location>
</feature>
<dbReference type="Pfam" id="PF24841">
    <property type="entry name" value="DUF7719"/>
    <property type="match status" value="1"/>
</dbReference>
<protein>
    <recommendedName>
        <fullName evidence="3">DUF7719 domain-containing protein</fullName>
    </recommendedName>
</protein>
<organism evidence="4 5">
    <name type="scientific">Cercophora scortea</name>
    <dbReference type="NCBI Taxonomy" id="314031"/>
    <lineage>
        <taxon>Eukaryota</taxon>
        <taxon>Fungi</taxon>
        <taxon>Dikarya</taxon>
        <taxon>Ascomycota</taxon>
        <taxon>Pezizomycotina</taxon>
        <taxon>Sordariomycetes</taxon>
        <taxon>Sordariomycetidae</taxon>
        <taxon>Sordariales</taxon>
        <taxon>Lasiosphaeriaceae</taxon>
        <taxon>Cercophora</taxon>
    </lineage>
</organism>
<feature type="compositionally biased region" description="Basic and acidic residues" evidence="1">
    <location>
        <begin position="7"/>
        <end position="21"/>
    </location>
</feature>
<evidence type="ECO:0000256" key="2">
    <source>
        <dbReference type="SAM" id="Phobius"/>
    </source>
</evidence>
<feature type="compositionally biased region" description="Basic and acidic residues" evidence="1">
    <location>
        <begin position="33"/>
        <end position="55"/>
    </location>
</feature>
<evidence type="ECO:0000313" key="5">
    <source>
        <dbReference type="Proteomes" id="UP001286456"/>
    </source>
</evidence>
<keyword evidence="5" id="KW-1185">Reference proteome</keyword>
<proteinExistence type="predicted"/>
<accession>A0AAE0IZC7</accession>
<keyword evidence="2" id="KW-0472">Membrane</keyword>
<dbReference type="Proteomes" id="UP001286456">
    <property type="component" value="Unassembled WGS sequence"/>
</dbReference>
<gene>
    <name evidence="4" type="ORF">B0T19DRAFT_145708</name>
</gene>
<feature type="transmembrane region" description="Helical" evidence="2">
    <location>
        <begin position="198"/>
        <end position="223"/>
    </location>
</feature>
<feature type="region of interest" description="Disordered" evidence="1">
    <location>
        <begin position="1"/>
        <end position="75"/>
    </location>
</feature>
<evidence type="ECO:0000313" key="4">
    <source>
        <dbReference type="EMBL" id="KAK3334072.1"/>
    </source>
</evidence>
<feature type="domain" description="DUF7719" evidence="3">
    <location>
        <begin position="161"/>
        <end position="229"/>
    </location>
</feature>
<dbReference type="PANTHER" id="PTHR37846">
    <property type="entry name" value="YALI0B21296P"/>
    <property type="match status" value="1"/>
</dbReference>
<feature type="transmembrane region" description="Helical" evidence="2">
    <location>
        <begin position="159"/>
        <end position="177"/>
    </location>
</feature>
<dbReference type="InterPro" id="IPR056136">
    <property type="entry name" value="DUF7719"/>
</dbReference>
<keyword evidence="2" id="KW-0812">Transmembrane</keyword>
<reference evidence="4" key="2">
    <citation type="submission" date="2023-06" db="EMBL/GenBank/DDBJ databases">
        <authorList>
            <consortium name="Lawrence Berkeley National Laboratory"/>
            <person name="Haridas S."/>
            <person name="Hensen N."/>
            <person name="Bonometti L."/>
            <person name="Westerberg I."/>
            <person name="Brannstrom I.O."/>
            <person name="Guillou S."/>
            <person name="Cros-Aarteil S."/>
            <person name="Calhoun S."/>
            <person name="Kuo A."/>
            <person name="Mondo S."/>
            <person name="Pangilinan J."/>
            <person name="Riley R."/>
            <person name="Labutti K."/>
            <person name="Andreopoulos B."/>
            <person name="Lipzen A."/>
            <person name="Chen C."/>
            <person name="Yanf M."/>
            <person name="Daum C."/>
            <person name="Ng V."/>
            <person name="Clum A."/>
            <person name="Steindorff A."/>
            <person name="Ohm R."/>
            <person name="Martin F."/>
            <person name="Silar P."/>
            <person name="Natvig D."/>
            <person name="Lalanne C."/>
            <person name="Gautier V."/>
            <person name="Ament-Velasquez S.L."/>
            <person name="Kruys A."/>
            <person name="Hutchinson M.I."/>
            <person name="Powell A.J."/>
            <person name="Barry K."/>
            <person name="Miller A.N."/>
            <person name="Grigoriev I.V."/>
            <person name="Debuchy R."/>
            <person name="Gladieux P."/>
            <person name="Thoren M.H."/>
            <person name="Johannesson H."/>
        </authorList>
    </citation>
    <scope>NUCLEOTIDE SEQUENCE</scope>
    <source>
        <strain evidence="4">SMH4131-1</strain>
    </source>
</reference>
<reference evidence="4" key="1">
    <citation type="journal article" date="2023" name="Mol. Phylogenet. Evol.">
        <title>Genome-scale phylogeny and comparative genomics of the fungal order Sordariales.</title>
        <authorList>
            <person name="Hensen N."/>
            <person name="Bonometti L."/>
            <person name="Westerberg I."/>
            <person name="Brannstrom I.O."/>
            <person name="Guillou S."/>
            <person name="Cros-Aarteil S."/>
            <person name="Calhoun S."/>
            <person name="Haridas S."/>
            <person name="Kuo A."/>
            <person name="Mondo S."/>
            <person name="Pangilinan J."/>
            <person name="Riley R."/>
            <person name="LaButti K."/>
            <person name="Andreopoulos B."/>
            <person name="Lipzen A."/>
            <person name="Chen C."/>
            <person name="Yan M."/>
            <person name="Daum C."/>
            <person name="Ng V."/>
            <person name="Clum A."/>
            <person name="Steindorff A."/>
            <person name="Ohm R.A."/>
            <person name="Martin F."/>
            <person name="Silar P."/>
            <person name="Natvig D.O."/>
            <person name="Lalanne C."/>
            <person name="Gautier V."/>
            <person name="Ament-Velasquez S.L."/>
            <person name="Kruys A."/>
            <person name="Hutchinson M.I."/>
            <person name="Powell A.J."/>
            <person name="Barry K."/>
            <person name="Miller A.N."/>
            <person name="Grigoriev I.V."/>
            <person name="Debuchy R."/>
            <person name="Gladieux P."/>
            <person name="Hiltunen Thoren M."/>
            <person name="Johannesson H."/>
        </authorList>
    </citation>
    <scope>NUCLEOTIDE SEQUENCE</scope>
    <source>
        <strain evidence="4">SMH4131-1</strain>
    </source>
</reference>
<sequence>MARKRAEKSPADSIPLKHADRSGPTQQTLLELADQRGLFEKAKQKQEANDRDAGRRPRPAAAAQDADADADDEDEGIELPPLAERILETMLWSVSLSVLHFTLDVLVQHQYSPDSVSWPKVCIRTGQALLVFGMLFYVLHLHPSSPTLLPGLPKRFQPILRQAIFFAASVCAGCYLIHITNTYGYLAVMKQAPSVGCLWVWSVIELDLPWAVLSLAGAGAFIWQKGYSIW</sequence>
<dbReference type="AlphaFoldDB" id="A0AAE0IZC7"/>
<dbReference type="EMBL" id="JAUEPO010000002">
    <property type="protein sequence ID" value="KAK3334072.1"/>
    <property type="molecule type" value="Genomic_DNA"/>
</dbReference>
<keyword evidence="2" id="KW-1133">Transmembrane helix</keyword>
<evidence type="ECO:0000256" key="1">
    <source>
        <dbReference type="SAM" id="MobiDB-lite"/>
    </source>
</evidence>
<dbReference type="PANTHER" id="PTHR37846:SF1">
    <property type="entry name" value="DEACETYLASE-LIKE PROTEIN"/>
    <property type="match status" value="1"/>
</dbReference>
<evidence type="ECO:0000259" key="3">
    <source>
        <dbReference type="Pfam" id="PF24841"/>
    </source>
</evidence>
<comment type="caution">
    <text evidence="4">The sequence shown here is derived from an EMBL/GenBank/DDBJ whole genome shotgun (WGS) entry which is preliminary data.</text>
</comment>